<dbReference type="InterPro" id="IPR012951">
    <property type="entry name" value="BBE"/>
</dbReference>
<evidence type="ECO:0000256" key="2">
    <source>
        <dbReference type="ARBA" id="ARBA00005466"/>
    </source>
</evidence>
<protein>
    <recommendedName>
        <fullName evidence="9">FAD-binding PCMH-type domain-containing protein</fullName>
    </recommendedName>
</protein>
<organism evidence="10 11">
    <name type="scientific">Saponaria officinalis</name>
    <name type="common">Common soapwort</name>
    <name type="synonym">Lychnis saponaria</name>
    <dbReference type="NCBI Taxonomy" id="3572"/>
    <lineage>
        <taxon>Eukaryota</taxon>
        <taxon>Viridiplantae</taxon>
        <taxon>Streptophyta</taxon>
        <taxon>Embryophyta</taxon>
        <taxon>Tracheophyta</taxon>
        <taxon>Spermatophyta</taxon>
        <taxon>Magnoliopsida</taxon>
        <taxon>eudicotyledons</taxon>
        <taxon>Gunneridae</taxon>
        <taxon>Pentapetalae</taxon>
        <taxon>Caryophyllales</taxon>
        <taxon>Caryophyllaceae</taxon>
        <taxon>Caryophylleae</taxon>
        <taxon>Saponaria</taxon>
    </lineage>
</organism>
<comment type="caution">
    <text evidence="10">The sequence shown here is derived from an EMBL/GenBank/DDBJ whole genome shotgun (WGS) entry which is preliminary data.</text>
</comment>
<keyword evidence="6" id="KW-1015">Disulfide bond</keyword>
<keyword evidence="5" id="KW-0274">FAD</keyword>
<keyword evidence="3" id="KW-0285">Flavoprotein</keyword>
<dbReference type="InterPro" id="IPR036318">
    <property type="entry name" value="FAD-bd_PCMH-like_sf"/>
</dbReference>
<evidence type="ECO:0000256" key="5">
    <source>
        <dbReference type="ARBA" id="ARBA00022827"/>
    </source>
</evidence>
<dbReference type="Gene3D" id="3.30.465.10">
    <property type="match status" value="1"/>
</dbReference>
<dbReference type="PROSITE" id="PS51387">
    <property type="entry name" value="FAD_PCMH"/>
    <property type="match status" value="1"/>
</dbReference>
<sequence>MKLLMALKTLKFASILLILLTCVSWAFAGLIQENFLECLHENIPSHALVPPSCYTPNNSSFYIILKSTALNLRYLTPSVKKPSLIIMPTHESHVQAAITCAKKVGIQVRVRSGGHDYEGVSYASEMGTDFIILDLAKLRTVTVDIEDNSVWVEAGATIGELYYKISVESTTHGFPAGLCTSLGVGGHITGGAYGPMMRKYGLGADNAIDLRMVDANGQVLDRNLMGEDVFWAFRGGGGGNFGVILAWKICLVPVPEKVTVFTIAKTLEQGLSQVLYKWQKVASKIDENLYIRVILQPVKTKQGGKTVLGLFQALFLGQPDELLKITNRDFPELGLQNTDLSEMSWIESVLYIANNPPNTKPETLLEAKPAFINYFKAKSDFLTEPVPETGLEGLWKRFMEDDGGLMIWNPFGGMMSRIPESEIPFPHRNGTISMIQYVVSWQDGDVSQSRHMEWIKQVHNYMTPYVSSFPRQAYVNYRDLDLGMDKKGNVSFMQASVWGSMYFKGNYDRLVQIKTKVDPQNFFKHEQSIPPLPIMESAGSVTSTGV</sequence>
<dbReference type="InterPro" id="IPR016167">
    <property type="entry name" value="FAD-bd_PCMH_sub1"/>
</dbReference>
<dbReference type="InterPro" id="IPR016169">
    <property type="entry name" value="FAD-bd_PCMH_sub2"/>
</dbReference>
<evidence type="ECO:0000256" key="4">
    <source>
        <dbReference type="ARBA" id="ARBA00022729"/>
    </source>
</evidence>
<evidence type="ECO:0000256" key="1">
    <source>
        <dbReference type="ARBA" id="ARBA00001974"/>
    </source>
</evidence>
<dbReference type="Pfam" id="PF08031">
    <property type="entry name" value="BBE"/>
    <property type="match status" value="1"/>
</dbReference>
<dbReference type="Pfam" id="PF01565">
    <property type="entry name" value="FAD_binding_4"/>
    <property type="match status" value="1"/>
</dbReference>
<dbReference type="Proteomes" id="UP001443914">
    <property type="component" value="Unassembled WGS sequence"/>
</dbReference>
<gene>
    <name evidence="10" type="ORF">RND81_14G214700</name>
</gene>
<comment type="cofactor">
    <cofactor evidence="1">
        <name>FAD</name>
        <dbReference type="ChEBI" id="CHEBI:57692"/>
    </cofactor>
</comment>
<reference evidence="10" key="1">
    <citation type="submission" date="2024-03" db="EMBL/GenBank/DDBJ databases">
        <title>WGS assembly of Saponaria officinalis var. Norfolk2.</title>
        <authorList>
            <person name="Jenkins J."/>
            <person name="Shu S."/>
            <person name="Grimwood J."/>
            <person name="Barry K."/>
            <person name="Goodstein D."/>
            <person name="Schmutz J."/>
            <person name="Leebens-Mack J."/>
            <person name="Osbourn A."/>
        </authorList>
    </citation>
    <scope>NUCLEOTIDE SEQUENCE [LARGE SCALE GENOMIC DNA]</scope>
    <source>
        <strain evidence="10">JIC</strain>
    </source>
</reference>
<keyword evidence="7" id="KW-0325">Glycoprotein</keyword>
<evidence type="ECO:0000256" key="6">
    <source>
        <dbReference type="ARBA" id="ARBA00023157"/>
    </source>
</evidence>
<evidence type="ECO:0000259" key="9">
    <source>
        <dbReference type="PROSITE" id="PS51387"/>
    </source>
</evidence>
<dbReference type="FunFam" id="3.30.43.10:FF:000004">
    <property type="entry name" value="Berberine bridge enzyme-like 15"/>
    <property type="match status" value="1"/>
</dbReference>
<evidence type="ECO:0000313" key="11">
    <source>
        <dbReference type="Proteomes" id="UP001443914"/>
    </source>
</evidence>
<dbReference type="InterPro" id="IPR006094">
    <property type="entry name" value="Oxid_FAD_bind_N"/>
</dbReference>
<evidence type="ECO:0000313" key="10">
    <source>
        <dbReference type="EMBL" id="KAK9666834.1"/>
    </source>
</evidence>
<evidence type="ECO:0000256" key="3">
    <source>
        <dbReference type="ARBA" id="ARBA00022630"/>
    </source>
</evidence>
<dbReference type="PANTHER" id="PTHR32448">
    <property type="entry name" value="OS08G0158400 PROTEIN"/>
    <property type="match status" value="1"/>
</dbReference>
<dbReference type="InterPro" id="IPR016166">
    <property type="entry name" value="FAD-bd_PCMH"/>
</dbReference>
<dbReference type="GO" id="GO:0016491">
    <property type="term" value="F:oxidoreductase activity"/>
    <property type="evidence" value="ECO:0007669"/>
    <property type="project" value="InterPro"/>
</dbReference>
<feature type="chain" id="PRO_5043710432" description="FAD-binding PCMH-type domain-containing protein" evidence="8">
    <location>
        <begin position="29"/>
        <end position="546"/>
    </location>
</feature>
<name>A0AAW1H0D8_SAPOF</name>
<dbReference type="EMBL" id="JBDFQZ010000014">
    <property type="protein sequence ID" value="KAK9666834.1"/>
    <property type="molecule type" value="Genomic_DNA"/>
</dbReference>
<dbReference type="Gene3D" id="3.40.462.20">
    <property type="match status" value="1"/>
</dbReference>
<comment type="similarity">
    <text evidence="2">Belongs to the oxygen-dependent FAD-linked oxidoreductase family.</text>
</comment>
<evidence type="ECO:0000256" key="7">
    <source>
        <dbReference type="ARBA" id="ARBA00023180"/>
    </source>
</evidence>
<dbReference type="Gene3D" id="3.30.43.10">
    <property type="entry name" value="Uridine Diphospho-n-acetylenolpyruvylglucosamine Reductase, domain 2"/>
    <property type="match status" value="1"/>
</dbReference>
<feature type="signal peptide" evidence="8">
    <location>
        <begin position="1"/>
        <end position="28"/>
    </location>
</feature>
<feature type="domain" description="FAD-binding PCMH-type" evidence="9">
    <location>
        <begin position="78"/>
        <end position="254"/>
    </location>
</feature>
<evidence type="ECO:0000256" key="8">
    <source>
        <dbReference type="SAM" id="SignalP"/>
    </source>
</evidence>
<dbReference type="SUPFAM" id="SSF56176">
    <property type="entry name" value="FAD-binding/transporter-associated domain-like"/>
    <property type="match status" value="1"/>
</dbReference>
<keyword evidence="11" id="KW-1185">Reference proteome</keyword>
<dbReference type="GO" id="GO:0071949">
    <property type="term" value="F:FAD binding"/>
    <property type="evidence" value="ECO:0007669"/>
    <property type="project" value="InterPro"/>
</dbReference>
<proteinExistence type="inferred from homology"/>
<accession>A0AAW1H0D8</accession>
<keyword evidence="4 8" id="KW-0732">Signal</keyword>
<dbReference type="AlphaFoldDB" id="A0AAW1H0D8"/>